<protein>
    <submittedName>
        <fullName evidence="10">Sn-glycerol-1-phosphate dehydrogenase</fullName>
    </submittedName>
</protein>
<keyword evidence="4" id="KW-0521">NADP</keyword>
<evidence type="ECO:0000256" key="4">
    <source>
        <dbReference type="ARBA" id="ARBA00022857"/>
    </source>
</evidence>
<keyword evidence="5" id="KW-0560">Oxidoreductase</keyword>
<evidence type="ECO:0000256" key="1">
    <source>
        <dbReference type="ARBA" id="ARBA00022490"/>
    </source>
</evidence>
<dbReference type="Pfam" id="PF13685">
    <property type="entry name" value="Fe-ADH_2"/>
    <property type="match status" value="1"/>
</dbReference>
<proteinExistence type="predicted"/>
<evidence type="ECO:0000256" key="3">
    <source>
        <dbReference type="ARBA" id="ARBA00022723"/>
    </source>
</evidence>
<name>A0A9D2EN79_9FIRM</name>
<dbReference type="CDD" id="cd08175">
    <property type="entry name" value="G1PDH"/>
    <property type="match status" value="1"/>
</dbReference>
<dbReference type="EMBL" id="DXBR01000103">
    <property type="protein sequence ID" value="HIZ40485.1"/>
    <property type="molecule type" value="Genomic_DNA"/>
</dbReference>
<evidence type="ECO:0000256" key="9">
    <source>
        <dbReference type="ARBA" id="ARBA00023264"/>
    </source>
</evidence>
<evidence type="ECO:0000256" key="5">
    <source>
        <dbReference type="ARBA" id="ARBA00023002"/>
    </source>
</evidence>
<reference evidence="10" key="2">
    <citation type="submission" date="2021-04" db="EMBL/GenBank/DDBJ databases">
        <authorList>
            <person name="Gilroy R."/>
        </authorList>
    </citation>
    <scope>NUCLEOTIDE SEQUENCE</scope>
    <source>
        <strain evidence="10">CHK179-28034</strain>
    </source>
</reference>
<keyword evidence="1" id="KW-0963">Cytoplasm</keyword>
<dbReference type="Gene3D" id="1.20.1090.10">
    <property type="entry name" value="Dehydroquinate synthase-like - alpha domain"/>
    <property type="match status" value="1"/>
</dbReference>
<evidence type="ECO:0000313" key="10">
    <source>
        <dbReference type="EMBL" id="HIZ40485.1"/>
    </source>
</evidence>
<organism evidence="10 11">
    <name type="scientific">Candidatus Anaerobutyricum stercoris</name>
    <dbReference type="NCBI Taxonomy" id="2838457"/>
    <lineage>
        <taxon>Bacteria</taxon>
        <taxon>Bacillati</taxon>
        <taxon>Bacillota</taxon>
        <taxon>Clostridia</taxon>
        <taxon>Lachnospirales</taxon>
        <taxon>Lachnospiraceae</taxon>
        <taxon>Anaerobutyricum</taxon>
    </lineage>
</organism>
<evidence type="ECO:0000313" key="11">
    <source>
        <dbReference type="Proteomes" id="UP000824049"/>
    </source>
</evidence>
<dbReference type="PANTHER" id="PTHR43616:SF5">
    <property type="entry name" value="GLYCEROL DEHYDROGENASE 1"/>
    <property type="match status" value="1"/>
</dbReference>
<evidence type="ECO:0000256" key="7">
    <source>
        <dbReference type="ARBA" id="ARBA00023098"/>
    </source>
</evidence>
<keyword evidence="9" id="KW-1208">Phospholipid metabolism</keyword>
<keyword evidence="3" id="KW-0479">Metal-binding</keyword>
<dbReference type="SUPFAM" id="SSF56796">
    <property type="entry name" value="Dehydroquinate synthase-like"/>
    <property type="match status" value="1"/>
</dbReference>
<dbReference type="InterPro" id="IPR016205">
    <property type="entry name" value="Glycerol_DH"/>
</dbReference>
<reference evidence="10" key="1">
    <citation type="journal article" date="2021" name="PeerJ">
        <title>Extensive microbial diversity within the chicken gut microbiome revealed by metagenomics and culture.</title>
        <authorList>
            <person name="Gilroy R."/>
            <person name="Ravi A."/>
            <person name="Getino M."/>
            <person name="Pursley I."/>
            <person name="Horton D.L."/>
            <person name="Alikhan N.F."/>
            <person name="Baker D."/>
            <person name="Gharbi K."/>
            <person name="Hall N."/>
            <person name="Watson M."/>
            <person name="Adriaenssens E.M."/>
            <person name="Foster-Nyarko E."/>
            <person name="Jarju S."/>
            <person name="Secka A."/>
            <person name="Antonio M."/>
            <person name="Oren A."/>
            <person name="Chaudhuri R.R."/>
            <person name="La Ragione R."/>
            <person name="Hildebrand F."/>
            <person name="Pallen M.J."/>
        </authorList>
    </citation>
    <scope>NUCLEOTIDE SEQUENCE</scope>
    <source>
        <strain evidence="10">CHK179-28034</strain>
    </source>
</reference>
<dbReference type="GO" id="GO:0016614">
    <property type="term" value="F:oxidoreductase activity, acting on CH-OH group of donors"/>
    <property type="evidence" value="ECO:0007669"/>
    <property type="project" value="InterPro"/>
</dbReference>
<dbReference type="Proteomes" id="UP000824049">
    <property type="component" value="Unassembled WGS sequence"/>
</dbReference>
<dbReference type="InterPro" id="IPR032837">
    <property type="entry name" value="G1PDH"/>
</dbReference>
<dbReference type="AlphaFoldDB" id="A0A9D2EN79"/>
<dbReference type="PANTHER" id="PTHR43616">
    <property type="entry name" value="GLYCEROL DEHYDROGENASE"/>
    <property type="match status" value="1"/>
</dbReference>
<dbReference type="GO" id="GO:0008654">
    <property type="term" value="P:phospholipid biosynthetic process"/>
    <property type="evidence" value="ECO:0007669"/>
    <property type="project" value="UniProtKB-KW"/>
</dbReference>
<keyword evidence="6" id="KW-0520">NAD</keyword>
<evidence type="ECO:0000256" key="8">
    <source>
        <dbReference type="ARBA" id="ARBA00023209"/>
    </source>
</evidence>
<gene>
    <name evidence="10" type="ORF">H9968_11325</name>
</gene>
<dbReference type="Gene3D" id="3.40.50.1970">
    <property type="match status" value="1"/>
</dbReference>
<comment type="caution">
    <text evidence="10">The sequence shown here is derived from an EMBL/GenBank/DDBJ whole genome shotgun (WGS) entry which is preliminary data.</text>
</comment>
<evidence type="ECO:0000256" key="2">
    <source>
        <dbReference type="ARBA" id="ARBA00022516"/>
    </source>
</evidence>
<keyword evidence="7" id="KW-0443">Lipid metabolism</keyword>
<sequence length="463" mass="51765">MAASNNLSQYLEKEIHCSCGHTHSTNLRRIDIEEGALSRLPQHIKEFGYKNIFVVCDVNTWEAAGKAAERELGAAGLDYYTLVLPDEELVPDEQAVGKVMEVYQKGTDLLLAVGSGTLNDLCKFVSFQLNLDYMIFATAPSMDGFVSVGAALIHNHVKTTYQAHVPVAVLGDPEILAKAPMEMIVAGLGDILGKYTCLVDWKMAHLIEDEYYCEVIDKMVKESIEIVVEESDEIKQRNQEAVKHLMEALVLTGVAMSFVGNSRPASGSEHHLSHYWEMQFQMEGKKPILHGIKVGVGMLAVIKMYEMLEKEAPDFAAAKKRRPDYGSWKKKVCDCYKDAAPGILELEESCGKNSVENRNRRLDVMEEKWTQIRELIQKEIPSGKELEKMMASLGEPVNPQQLGISPELVKDAVILAKEVRNRFTILQVLWDLGLLEEYAEKVAAYFSAGQETYRGQESAQKTA</sequence>
<accession>A0A9D2EN79</accession>
<evidence type="ECO:0000256" key="6">
    <source>
        <dbReference type="ARBA" id="ARBA00023027"/>
    </source>
</evidence>
<keyword evidence="2" id="KW-0444">Lipid biosynthesis</keyword>
<keyword evidence="8" id="KW-0594">Phospholipid biosynthesis</keyword>
<dbReference type="GO" id="GO:0046872">
    <property type="term" value="F:metal ion binding"/>
    <property type="evidence" value="ECO:0007669"/>
    <property type="project" value="UniProtKB-KW"/>
</dbReference>